<accession>A0A087B3V0</accession>
<reference evidence="2 3" key="1">
    <citation type="submission" date="2014-03" db="EMBL/GenBank/DDBJ databases">
        <title>Genomics of Bifidobacteria.</title>
        <authorList>
            <person name="Ventura M."/>
            <person name="Milani C."/>
            <person name="Lugli G.A."/>
        </authorList>
    </citation>
    <scope>NUCLEOTIDE SEQUENCE [LARGE SCALE GENOMIC DNA]</scope>
    <source>
        <strain evidence="2 3">LMG 10738</strain>
    </source>
</reference>
<sequence length="214" mass="23005">MIKGLMMRDWRVLRHQGFLLVFTAALTALYMASGMLQFGQCFAPLMLSLMVLRAVCDDLQSSHARALFTLPFTRGAYVWEKMLLGLGAPIALTAILGAVATLSGRQDVHVTLVLCAAMACGLALMAALFLPLTICFGERAIIAMPLAMAVLVLVVVCYGNVVGDRVFDAMVQAVEAWMRQVPPAMPYCAAAAITLVLALGSGALSAWLLRRQDL</sequence>
<proteinExistence type="predicted"/>
<keyword evidence="1" id="KW-0472">Membrane</keyword>
<evidence type="ECO:0008006" key="4">
    <source>
        <dbReference type="Google" id="ProtNLM"/>
    </source>
</evidence>
<dbReference type="Pfam" id="PF13346">
    <property type="entry name" value="ABC2_membrane_5"/>
    <property type="match status" value="1"/>
</dbReference>
<gene>
    <name evidence="2" type="ORF">BCUN_0195</name>
</gene>
<feature type="transmembrane region" description="Helical" evidence="1">
    <location>
        <begin position="184"/>
        <end position="209"/>
    </location>
</feature>
<dbReference type="AlphaFoldDB" id="A0A087B3V0"/>
<dbReference type="eggNOG" id="ENOG5031V6C">
    <property type="taxonomic scope" value="Bacteria"/>
</dbReference>
<name>A0A087B3V0_9BIFI</name>
<dbReference type="InterPro" id="IPR025699">
    <property type="entry name" value="ABC2_memb-like"/>
</dbReference>
<keyword evidence="1" id="KW-1133">Transmembrane helix</keyword>
<comment type="caution">
    <text evidence="2">The sequence shown here is derived from an EMBL/GenBank/DDBJ whole genome shotgun (WGS) entry which is preliminary data.</text>
</comment>
<organism evidence="2 3">
    <name type="scientific">Bifidobacterium cuniculi</name>
    <dbReference type="NCBI Taxonomy" id="1688"/>
    <lineage>
        <taxon>Bacteria</taxon>
        <taxon>Bacillati</taxon>
        <taxon>Actinomycetota</taxon>
        <taxon>Actinomycetes</taxon>
        <taxon>Bifidobacteriales</taxon>
        <taxon>Bifidobacteriaceae</taxon>
        <taxon>Bifidobacterium</taxon>
    </lineage>
</organism>
<feature type="transmembrane region" description="Helical" evidence="1">
    <location>
        <begin position="108"/>
        <end position="130"/>
    </location>
</feature>
<keyword evidence="3" id="KW-1185">Reference proteome</keyword>
<evidence type="ECO:0000313" key="2">
    <source>
        <dbReference type="EMBL" id="KFI65700.1"/>
    </source>
</evidence>
<dbReference type="Proteomes" id="UP000029067">
    <property type="component" value="Unassembled WGS sequence"/>
</dbReference>
<evidence type="ECO:0000256" key="1">
    <source>
        <dbReference type="SAM" id="Phobius"/>
    </source>
</evidence>
<dbReference type="EMBL" id="JGYV01000001">
    <property type="protein sequence ID" value="KFI65700.1"/>
    <property type="molecule type" value="Genomic_DNA"/>
</dbReference>
<feature type="transmembrane region" description="Helical" evidence="1">
    <location>
        <begin position="82"/>
        <end position="102"/>
    </location>
</feature>
<dbReference type="STRING" id="1688.BCUN_0195"/>
<feature type="transmembrane region" description="Helical" evidence="1">
    <location>
        <begin position="12"/>
        <end position="31"/>
    </location>
</feature>
<keyword evidence="1" id="KW-0812">Transmembrane</keyword>
<feature type="transmembrane region" description="Helical" evidence="1">
    <location>
        <begin position="142"/>
        <end position="161"/>
    </location>
</feature>
<evidence type="ECO:0000313" key="3">
    <source>
        <dbReference type="Proteomes" id="UP000029067"/>
    </source>
</evidence>
<protein>
    <recommendedName>
        <fullName evidence="4">ABC-2 family transporter protein</fullName>
    </recommendedName>
</protein>